<evidence type="ECO:0000313" key="2">
    <source>
        <dbReference type="EMBL" id="RXN32336.1"/>
    </source>
</evidence>
<protein>
    <submittedName>
        <fullName evidence="2">Uncharacterized protein</fullName>
    </submittedName>
</protein>
<name>A0A498NKP2_LABRO</name>
<dbReference type="EMBL" id="QBIY01011386">
    <property type="protein sequence ID" value="RXN32336.1"/>
    <property type="molecule type" value="Genomic_DNA"/>
</dbReference>
<evidence type="ECO:0000256" key="1">
    <source>
        <dbReference type="SAM" id="MobiDB-lite"/>
    </source>
</evidence>
<keyword evidence="3" id="KW-1185">Reference proteome</keyword>
<proteinExistence type="predicted"/>
<reference evidence="2 3" key="1">
    <citation type="submission" date="2018-03" db="EMBL/GenBank/DDBJ databases">
        <title>Draft genome sequence of Rohu Carp (Labeo rohita).</title>
        <authorList>
            <person name="Das P."/>
            <person name="Kushwaha B."/>
            <person name="Joshi C.G."/>
            <person name="Kumar D."/>
            <person name="Nagpure N.S."/>
            <person name="Sahoo L."/>
            <person name="Das S.P."/>
            <person name="Bit A."/>
            <person name="Patnaik S."/>
            <person name="Meher P.K."/>
            <person name="Jayasankar P."/>
            <person name="Koringa P.G."/>
            <person name="Patel N.V."/>
            <person name="Hinsu A.T."/>
            <person name="Kumar R."/>
            <person name="Pandey M."/>
            <person name="Agarwal S."/>
            <person name="Srivastava S."/>
            <person name="Singh M."/>
            <person name="Iquebal M.A."/>
            <person name="Jaiswal S."/>
            <person name="Angadi U.B."/>
            <person name="Kumar N."/>
            <person name="Raza M."/>
            <person name="Shah T.M."/>
            <person name="Rai A."/>
            <person name="Jena J.K."/>
        </authorList>
    </citation>
    <scope>NUCLEOTIDE SEQUENCE [LARGE SCALE GENOMIC DNA]</scope>
    <source>
        <strain evidence="2">DASCIFA01</strain>
        <tissue evidence="2">Testis</tissue>
    </source>
</reference>
<feature type="region of interest" description="Disordered" evidence="1">
    <location>
        <begin position="79"/>
        <end position="117"/>
    </location>
</feature>
<dbReference type="Proteomes" id="UP000290572">
    <property type="component" value="Unassembled WGS sequence"/>
</dbReference>
<gene>
    <name evidence="2" type="ORF">ROHU_004671</name>
</gene>
<feature type="region of interest" description="Disordered" evidence="1">
    <location>
        <begin position="50"/>
        <end position="69"/>
    </location>
</feature>
<comment type="caution">
    <text evidence="2">The sequence shown here is derived from an EMBL/GenBank/DDBJ whole genome shotgun (WGS) entry which is preliminary data.</text>
</comment>
<evidence type="ECO:0000313" key="3">
    <source>
        <dbReference type="Proteomes" id="UP000290572"/>
    </source>
</evidence>
<accession>A0A498NKP2</accession>
<sequence>MSEGRPEYDCGCGGSSPCTKDCKAPQALCDTQHTRAKTSKAINCLSNTAPEDAHPLATYPTDDTTDTPRLHDSITYKVPQIQPIVNKPAAAPAPRQHSTTEETTPSTGDWKNLPHTR</sequence>
<dbReference type="AlphaFoldDB" id="A0A498NKP2"/>
<organism evidence="2 3">
    <name type="scientific">Labeo rohita</name>
    <name type="common">Indian major carp</name>
    <name type="synonym">Cyprinus rohita</name>
    <dbReference type="NCBI Taxonomy" id="84645"/>
    <lineage>
        <taxon>Eukaryota</taxon>
        <taxon>Metazoa</taxon>
        <taxon>Chordata</taxon>
        <taxon>Craniata</taxon>
        <taxon>Vertebrata</taxon>
        <taxon>Euteleostomi</taxon>
        <taxon>Actinopterygii</taxon>
        <taxon>Neopterygii</taxon>
        <taxon>Teleostei</taxon>
        <taxon>Ostariophysi</taxon>
        <taxon>Cypriniformes</taxon>
        <taxon>Cyprinidae</taxon>
        <taxon>Labeoninae</taxon>
        <taxon>Labeonini</taxon>
        <taxon>Labeo</taxon>
    </lineage>
</organism>